<dbReference type="GO" id="GO:0008360">
    <property type="term" value="P:regulation of cell shape"/>
    <property type="evidence" value="ECO:0007669"/>
    <property type="project" value="UniProtKB-UniRule"/>
</dbReference>
<name>A0A1M6KZI8_9BACL</name>
<proteinExistence type="predicted"/>
<evidence type="ECO:0000256" key="1">
    <source>
        <dbReference type="ARBA" id="ARBA00004752"/>
    </source>
</evidence>
<evidence type="ECO:0000313" key="9">
    <source>
        <dbReference type="EMBL" id="SHJ64276.1"/>
    </source>
</evidence>
<dbReference type="AlphaFoldDB" id="A0A1M6KZI8"/>
<dbReference type="Proteomes" id="UP000184016">
    <property type="component" value="Unassembled WGS sequence"/>
</dbReference>
<gene>
    <name evidence="9" type="ORF">SAMN05443507_10256</name>
</gene>
<dbReference type="GO" id="GO:0016740">
    <property type="term" value="F:transferase activity"/>
    <property type="evidence" value="ECO:0007669"/>
    <property type="project" value="UniProtKB-KW"/>
</dbReference>
<keyword evidence="7" id="KW-0812">Transmembrane</keyword>
<dbReference type="GO" id="GO:0018104">
    <property type="term" value="P:peptidoglycan-protein cross-linking"/>
    <property type="evidence" value="ECO:0007669"/>
    <property type="project" value="TreeGrafter"/>
</dbReference>
<comment type="pathway">
    <text evidence="1 6">Cell wall biogenesis; peptidoglycan biosynthesis.</text>
</comment>
<evidence type="ECO:0000259" key="8">
    <source>
        <dbReference type="PROSITE" id="PS52029"/>
    </source>
</evidence>
<keyword evidence="3 6" id="KW-0133">Cell shape</keyword>
<feature type="active site" description="Proton donor/acceptor" evidence="6">
    <location>
        <position position="145"/>
    </location>
</feature>
<sequence>MYETLKEKQTNSVTCADSMRFATISNEWQEVFMKNYRYVYRSIQTGAFFSVVLGLMLPNIASAKDSPSTSSYRLEVSLSSQHVLVYQGDRLLADMLASTGSPHEKTPLGHFHIQAERGVWFYSPLYNEGAKYWISFKNHGEFLFHSIPMDIHQHILKSEAQKLGQPASHGCVRLSLKDAQWLYTHIPNGTDVYIHP</sequence>
<dbReference type="Pfam" id="PF03734">
    <property type="entry name" value="YkuD"/>
    <property type="match status" value="1"/>
</dbReference>
<dbReference type="InterPro" id="IPR005490">
    <property type="entry name" value="LD_TPept_cat_dom"/>
</dbReference>
<keyword evidence="4 6" id="KW-0573">Peptidoglycan synthesis</keyword>
<dbReference type="STRING" id="1830138.SAMN05443507_10256"/>
<keyword evidence="7" id="KW-1133">Transmembrane helix</keyword>
<dbReference type="GO" id="GO:0071972">
    <property type="term" value="F:peptidoglycan L,D-transpeptidase activity"/>
    <property type="evidence" value="ECO:0007669"/>
    <property type="project" value="TreeGrafter"/>
</dbReference>
<dbReference type="UniPathway" id="UPA00219"/>
<dbReference type="GO" id="GO:0005576">
    <property type="term" value="C:extracellular region"/>
    <property type="evidence" value="ECO:0007669"/>
    <property type="project" value="TreeGrafter"/>
</dbReference>
<evidence type="ECO:0000256" key="7">
    <source>
        <dbReference type="SAM" id="Phobius"/>
    </source>
</evidence>
<keyword evidence="10" id="KW-1185">Reference proteome</keyword>
<dbReference type="CDD" id="cd16913">
    <property type="entry name" value="YkuD_like"/>
    <property type="match status" value="1"/>
</dbReference>
<evidence type="ECO:0000256" key="2">
    <source>
        <dbReference type="ARBA" id="ARBA00022679"/>
    </source>
</evidence>
<dbReference type="PANTHER" id="PTHR30582:SF2">
    <property type="entry name" value="L,D-TRANSPEPTIDASE YCIB-RELATED"/>
    <property type="match status" value="1"/>
</dbReference>
<keyword evidence="2" id="KW-0808">Transferase</keyword>
<evidence type="ECO:0000256" key="3">
    <source>
        <dbReference type="ARBA" id="ARBA00022960"/>
    </source>
</evidence>
<evidence type="ECO:0000313" key="10">
    <source>
        <dbReference type="Proteomes" id="UP000184016"/>
    </source>
</evidence>
<evidence type="ECO:0000256" key="6">
    <source>
        <dbReference type="PROSITE-ProRule" id="PRU01373"/>
    </source>
</evidence>
<dbReference type="SUPFAM" id="SSF141523">
    <property type="entry name" value="L,D-transpeptidase catalytic domain-like"/>
    <property type="match status" value="1"/>
</dbReference>
<dbReference type="InterPro" id="IPR050979">
    <property type="entry name" value="LD-transpeptidase"/>
</dbReference>
<dbReference type="PROSITE" id="PS52029">
    <property type="entry name" value="LD_TPASE"/>
    <property type="match status" value="1"/>
</dbReference>
<feature type="active site" description="Nucleophile" evidence="6">
    <location>
        <position position="171"/>
    </location>
</feature>
<dbReference type="PANTHER" id="PTHR30582">
    <property type="entry name" value="L,D-TRANSPEPTIDASE"/>
    <property type="match status" value="1"/>
</dbReference>
<feature type="domain" description="L,D-TPase catalytic" evidence="8">
    <location>
        <begin position="72"/>
        <end position="195"/>
    </location>
</feature>
<keyword evidence="7" id="KW-0472">Membrane</keyword>
<evidence type="ECO:0000256" key="4">
    <source>
        <dbReference type="ARBA" id="ARBA00022984"/>
    </source>
</evidence>
<evidence type="ECO:0000256" key="5">
    <source>
        <dbReference type="ARBA" id="ARBA00023316"/>
    </source>
</evidence>
<dbReference type="EMBL" id="FRAF01000002">
    <property type="protein sequence ID" value="SHJ64276.1"/>
    <property type="molecule type" value="Genomic_DNA"/>
</dbReference>
<accession>A0A1M6KZI8</accession>
<keyword evidence="5 6" id="KW-0961">Cell wall biogenesis/degradation</keyword>
<feature type="transmembrane region" description="Helical" evidence="7">
    <location>
        <begin position="38"/>
        <end position="57"/>
    </location>
</feature>
<reference evidence="10" key="1">
    <citation type="submission" date="2016-11" db="EMBL/GenBank/DDBJ databases">
        <authorList>
            <person name="Varghese N."/>
            <person name="Submissions S."/>
        </authorList>
    </citation>
    <scope>NUCLEOTIDE SEQUENCE [LARGE SCALE GENOMIC DNA]</scope>
    <source>
        <strain evidence="10">USBA-503</strain>
    </source>
</reference>
<dbReference type="GO" id="GO:0071555">
    <property type="term" value="P:cell wall organization"/>
    <property type="evidence" value="ECO:0007669"/>
    <property type="project" value="UniProtKB-UniRule"/>
</dbReference>
<dbReference type="InterPro" id="IPR038063">
    <property type="entry name" value="Transpep_catalytic_dom"/>
</dbReference>
<organism evidence="9 10">
    <name type="scientific">Alicyclobacillus tolerans</name>
    <dbReference type="NCBI Taxonomy" id="90970"/>
    <lineage>
        <taxon>Bacteria</taxon>
        <taxon>Bacillati</taxon>
        <taxon>Bacillota</taxon>
        <taxon>Bacilli</taxon>
        <taxon>Bacillales</taxon>
        <taxon>Alicyclobacillaceae</taxon>
        <taxon>Alicyclobacillus</taxon>
    </lineage>
</organism>
<protein>
    <submittedName>
        <fullName evidence="9">L,D-transpeptidase catalytic domain</fullName>
    </submittedName>
</protein>
<dbReference type="Gene3D" id="2.40.440.10">
    <property type="entry name" value="L,D-transpeptidase catalytic domain-like"/>
    <property type="match status" value="1"/>
</dbReference>